<keyword evidence="3" id="KW-1185">Reference proteome</keyword>
<evidence type="ECO:0000313" key="3">
    <source>
        <dbReference type="Proteomes" id="UP001189429"/>
    </source>
</evidence>
<feature type="region of interest" description="Disordered" evidence="1">
    <location>
        <begin position="201"/>
        <end position="239"/>
    </location>
</feature>
<comment type="caution">
    <text evidence="2">The sequence shown here is derived from an EMBL/GenBank/DDBJ whole genome shotgun (WGS) entry which is preliminary data.</text>
</comment>
<protein>
    <submittedName>
        <fullName evidence="2">Uncharacterized protein</fullName>
    </submittedName>
</protein>
<dbReference type="EMBL" id="CAUYUJ010015848">
    <property type="protein sequence ID" value="CAK0858868.1"/>
    <property type="molecule type" value="Genomic_DNA"/>
</dbReference>
<sequence length="239" mass="24093">MSSGHSERLSGPLSPGILDTSCRQPSSAGTPTTTASALEVPVAEVLGQGAAAARYCQAWAGHVVSRTASLLVPGAAPADGHLHSWHRVDATAPAGVAAAAPSRPVMSVRARALSLPPAPALVSPLPCAQARATAAVSPRPAARACPWPAGALDSRGGGSAGSLYGSSGSLAPAGRTALCCSTRHRRWRRRCRLEGGPVAGGRRRPELAAARRRGRCGGRVAAGEAARRSHGLPAVGRAD</sequence>
<gene>
    <name evidence="2" type="ORF">PCOR1329_LOCUS48432</name>
</gene>
<evidence type="ECO:0000313" key="2">
    <source>
        <dbReference type="EMBL" id="CAK0858868.1"/>
    </source>
</evidence>
<name>A0ABN9UIN2_9DINO</name>
<feature type="compositionally biased region" description="Low complexity" evidence="1">
    <location>
        <begin position="25"/>
        <end position="35"/>
    </location>
</feature>
<evidence type="ECO:0000256" key="1">
    <source>
        <dbReference type="SAM" id="MobiDB-lite"/>
    </source>
</evidence>
<feature type="non-terminal residue" evidence="2">
    <location>
        <position position="239"/>
    </location>
</feature>
<dbReference type="Proteomes" id="UP001189429">
    <property type="component" value="Unassembled WGS sequence"/>
</dbReference>
<accession>A0ABN9UIN2</accession>
<feature type="region of interest" description="Disordered" evidence="1">
    <location>
        <begin position="1"/>
        <end position="35"/>
    </location>
</feature>
<proteinExistence type="predicted"/>
<reference evidence="2" key="1">
    <citation type="submission" date="2023-10" db="EMBL/GenBank/DDBJ databases">
        <authorList>
            <person name="Chen Y."/>
            <person name="Shah S."/>
            <person name="Dougan E. K."/>
            <person name="Thang M."/>
            <person name="Chan C."/>
        </authorList>
    </citation>
    <scope>NUCLEOTIDE SEQUENCE [LARGE SCALE GENOMIC DNA]</scope>
</reference>
<organism evidence="2 3">
    <name type="scientific">Prorocentrum cordatum</name>
    <dbReference type="NCBI Taxonomy" id="2364126"/>
    <lineage>
        <taxon>Eukaryota</taxon>
        <taxon>Sar</taxon>
        <taxon>Alveolata</taxon>
        <taxon>Dinophyceae</taxon>
        <taxon>Prorocentrales</taxon>
        <taxon>Prorocentraceae</taxon>
        <taxon>Prorocentrum</taxon>
    </lineage>
</organism>